<dbReference type="Gene3D" id="3.80.10.10">
    <property type="entry name" value="Ribonuclease Inhibitor"/>
    <property type="match status" value="1"/>
</dbReference>
<keyword evidence="5" id="KW-1185">Reference proteome</keyword>
<organism evidence="4">
    <name type="scientific">Triticum aestivum</name>
    <name type="common">Wheat</name>
    <dbReference type="NCBI Taxonomy" id="4565"/>
    <lineage>
        <taxon>Eukaryota</taxon>
        <taxon>Viridiplantae</taxon>
        <taxon>Streptophyta</taxon>
        <taxon>Embryophyta</taxon>
        <taxon>Tracheophyta</taxon>
        <taxon>Spermatophyta</taxon>
        <taxon>Magnoliopsida</taxon>
        <taxon>Liliopsida</taxon>
        <taxon>Poales</taxon>
        <taxon>Poaceae</taxon>
        <taxon>BOP clade</taxon>
        <taxon>Pooideae</taxon>
        <taxon>Triticodae</taxon>
        <taxon>Triticeae</taxon>
        <taxon>Triticinae</taxon>
        <taxon>Triticum</taxon>
    </lineage>
</organism>
<dbReference type="Gramene" id="TraesCS6B03G0208000.2">
    <property type="protein sequence ID" value="TraesCS6B03G0208000.2.CDS"/>
    <property type="gene ID" value="TraesCS6B03G0208000"/>
</dbReference>
<feature type="domain" description="F-box" evidence="1">
    <location>
        <begin position="27"/>
        <end position="67"/>
    </location>
</feature>
<dbReference type="InterPro" id="IPR053781">
    <property type="entry name" value="F-box_AtFBL13-like"/>
</dbReference>
<dbReference type="Pfam" id="PF24758">
    <property type="entry name" value="LRR_At5g56370"/>
    <property type="match status" value="1"/>
</dbReference>
<evidence type="ECO:0000259" key="1">
    <source>
        <dbReference type="Pfam" id="PF00646"/>
    </source>
</evidence>
<dbReference type="InterPro" id="IPR032675">
    <property type="entry name" value="LRR_dom_sf"/>
</dbReference>
<feature type="domain" description="F-box/LRR-repeat protein 15/At3g58940/PEG3-like LRR" evidence="3">
    <location>
        <begin position="120"/>
        <end position="360"/>
    </location>
</feature>
<dbReference type="Pfam" id="PF00646">
    <property type="entry name" value="F-box"/>
    <property type="match status" value="1"/>
</dbReference>
<evidence type="ECO:0000313" key="4">
    <source>
        <dbReference type="EnsemblPlants" id="TraesCS6B02G088300.2"/>
    </source>
</evidence>
<dbReference type="Pfam" id="PF08387">
    <property type="entry name" value="FBD"/>
    <property type="match status" value="1"/>
</dbReference>
<dbReference type="CDD" id="cd22160">
    <property type="entry name" value="F-box_AtFBL13-like"/>
    <property type="match status" value="1"/>
</dbReference>
<dbReference type="SUPFAM" id="SSF81383">
    <property type="entry name" value="F-box domain"/>
    <property type="match status" value="1"/>
</dbReference>
<feature type="domain" description="FBD" evidence="2">
    <location>
        <begin position="381"/>
        <end position="419"/>
    </location>
</feature>
<dbReference type="SUPFAM" id="SSF52047">
    <property type="entry name" value="RNI-like"/>
    <property type="match status" value="1"/>
</dbReference>
<dbReference type="InterPro" id="IPR001810">
    <property type="entry name" value="F-box_dom"/>
</dbReference>
<dbReference type="Gramene" id="TraesCS6B02G088300.2">
    <property type="protein sequence ID" value="TraesCS6B02G088300.2"/>
    <property type="gene ID" value="TraesCS6B02G088300"/>
</dbReference>
<evidence type="ECO:0000259" key="2">
    <source>
        <dbReference type="Pfam" id="PF08387"/>
    </source>
</evidence>
<dbReference type="InterPro" id="IPR055302">
    <property type="entry name" value="F-box_dom-containing"/>
</dbReference>
<dbReference type="OrthoDB" id="639433at2759"/>
<dbReference type="Proteomes" id="UP000019116">
    <property type="component" value="Chromosome 6B"/>
</dbReference>
<dbReference type="PANTHER" id="PTHR32141:SF145">
    <property type="entry name" value="F-BOX DOMAIN-CONTAINING PROTEIN"/>
    <property type="match status" value="1"/>
</dbReference>
<dbReference type="STRING" id="4565.A0A3B6PIA6"/>
<reference evidence="4" key="1">
    <citation type="submission" date="2018-08" db="EMBL/GenBank/DDBJ databases">
        <authorList>
            <person name="Rossello M."/>
        </authorList>
    </citation>
    <scope>NUCLEOTIDE SEQUENCE [LARGE SCALE GENOMIC DNA]</scope>
    <source>
        <strain evidence="4">cv. Chinese Spring</strain>
    </source>
</reference>
<name>A0A3B6PIA6_WHEAT</name>
<reference evidence="4" key="2">
    <citation type="submission" date="2018-10" db="UniProtKB">
        <authorList>
            <consortium name="EnsemblPlants"/>
        </authorList>
    </citation>
    <scope>IDENTIFICATION</scope>
</reference>
<proteinExistence type="predicted"/>
<dbReference type="InterPro" id="IPR055411">
    <property type="entry name" value="LRR_FXL15/At3g58940/PEG3-like"/>
</dbReference>
<dbReference type="PANTHER" id="PTHR32141">
    <property type="match status" value="1"/>
</dbReference>
<protein>
    <recommendedName>
        <fullName evidence="6">F-box domain-containing protein</fullName>
    </recommendedName>
</protein>
<dbReference type="AlphaFoldDB" id="A0A3B6PIA6"/>
<evidence type="ECO:0008006" key="6">
    <source>
        <dbReference type="Google" id="ProtNLM"/>
    </source>
</evidence>
<sequence length="478" mass="54043">RKERKSHGAARKRARSGDCDVNAGDFISRLPDAVLGTIISLLPTKDGGRTQILSRRWRHLWRSAPLNLEVITGPPGSYPRHHHPSAVHHSAVSKIISQHLGPARRFCLKHLIDGDLPEMESWLDSRALISLQELDIINYTGYKTGYTLPQSVFRSASTLLVAKIMGCNFPDAITRSMNFYLLNQLSMDCVSISGDVFHGLLSGCHALESLAMLEVHAAGCLRVSSPTLRSIGFRKGSRKRAELVLEDTPRLERLLLPYCDRNNSATIRVIWAPKLQIFGPFSTGACELRVFQVAATDIIQHSYMEMVIFYVGCFLQGMSPVSSTNSIHTVKVLALGCSEHQLGAVLDVLMWFPCLEKLYVTFHAHYRTFKQNEHHYDPLHPACLQTHLKRVVFKLFKGSKQQIEFVMFFILYVKLLKKIEFQVCGDYYNTEFVARQRALLKVGNRASRYAQFTFRNTSGCTDDHVTKHIHDLSLADPF</sequence>
<dbReference type="InterPro" id="IPR006566">
    <property type="entry name" value="FBD"/>
</dbReference>
<evidence type="ECO:0000313" key="5">
    <source>
        <dbReference type="Proteomes" id="UP000019116"/>
    </source>
</evidence>
<dbReference type="EnsemblPlants" id="TraesCS6B02G088300.2">
    <property type="protein sequence ID" value="TraesCS6B02G088300.2"/>
    <property type="gene ID" value="TraesCS6B02G088300"/>
</dbReference>
<dbReference type="InterPro" id="IPR036047">
    <property type="entry name" value="F-box-like_dom_sf"/>
</dbReference>
<evidence type="ECO:0000259" key="3">
    <source>
        <dbReference type="Pfam" id="PF24758"/>
    </source>
</evidence>
<accession>A0A3B6PIA6</accession>